<dbReference type="Gene3D" id="3.30.70.1890">
    <property type="match status" value="1"/>
</dbReference>
<protein>
    <submittedName>
        <fullName evidence="3">CRISPR-associated protein Cas6</fullName>
    </submittedName>
</protein>
<evidence type="ECO:0000256" key="1">
    <source>
        <dbReference type="ARBA" id="ARBA00023118"/>
    </source>
</evidence>
<dbReference type="GO" id="GO:0016788">
    <property type="term" value="F:hydrolase activity, acting on ester bonds"/>
    <property type="evidence" value="ECO:0007669"/>
    <property type="project" value="InterPro"/>
</dbReference>
<dbReference type="InterPro" id="IPR049435">
    <property type="entry name" value="Cas_Cas6_C"/>
</dbReference>
<dbReference type="Proteomes" id="UP000002221">
    <property type="component" value="Chromosome"/>
</dbReference>
<feature type="domain" description="CRISPR associated protein Cas6 C-terminal" evidence="2">
    <location>
        <begin position="105"/>
        <end position="220"/>
    </location>
</feature>
<dbReference type="CDD" id="cd21140">
    <property type="entry name" value="Cas6_I-like"/>
    <property type="match status" value="1"/>
</dbReference>
<evidence type="ECO:0000313" key="4">
    <source>
        <dbReference type="Proteomes" id="UP000002221"/>
    </source>
</evidence>
<gene>
    <name evidence="3" type="ordered locus">Rmar_1643</name>
</gene>
<keyword evidence="1" id="KW-0051">Antiviral defense</keyword>
<dbReference type="InterPro" id="IPR010156">
    <property type="entry name" value="CRISPR-assoc_prot_Cas6"/>
</dbReference>
<dbReference type="STRING" id="518766.Rmar_1643"/>
<evidence type="ECO:0000313" key="3">
    <source>
        <dbReference type="EMBL" id="ACY48529.1"/>
    </source>
</evidence>
<dbReference type="KEGG" id="rmr:Rmar_1643"/>
<accession>D0MJ71</accession>
<sequence length="239" mass="26702">MRLRLLLTPSCEPVPFTYPHRLAGVLHRWLGQNDWHDSLSLYSFGWLQGGRMGRGGLHFPKGAFWTLSFYEGEPVERLVRGIFRDPTVIAGMAVASVQTLPVPSFGQRAVFRVESPVVARRVRADGGRDYLTWEDEAADEVLTRVLRRKLVAAGLGHLAPQATIRFDRRYRGAKTKLVRIKGIDHRGSLCPVIVEGPPEAVQFAWLVGAGELTGCGFGALSEPVCRERPKRRAFQQMQA</sequence>
<dbReference type="Gene3D" id="3.30.70.1900">
    <property type="match status" value="1"/>
</dbReference>
<dbReference type="HOGENOM" id="CLU_1249700_0_0_10"/>
<dbReference type="OrthoDB" id="956004at2"/>
<dbReference type="Pfam" id="PF01881">
    <property type="entry name" value="Cas_Cas6_C"/>
    <property type="match status" value="1"/>
</dbReference>
<evidence type="ECO:0000259" key="2">
    <source>
        <dbReference type="Pfam" id="PF01881"/>
    </source>
</evidence>
<dbReference type="AlphaFoldDB" id="D0MJ71"/>
<dbReference type="RefSeq" id="WP_012844140.1">
    <property type="nucleotide sequence ID" value="NC_013501.1"/>
</dbReference>
<dbReference type="eggNOG" id="COG1583">
    <property type="taxonomic scope" value="Bacteria"/>
</dbReference>
<dbReference type="InterPro" id="IPR045747">
    <property type="entry name" value="CRISPR-assoc_prot_Cas6_N_sf"/>
</dbReference>
<reference evidence="3 4" key="1">
    <citation type="journal article" date="2009" name="Stand. Genomic Sci.">
        <title>Complete genome sequence of Rhodothermus marinus type strain (R-10).</title>
        <authorList>
            <person name="Nolan M."/>
            <person name="Tindall B.J."/>
            <person name="Pomrenke H."/>
            <person name="Lapidus A."/>
            <person name="Copeland A."/>
            <person name="Glavina Del Rio T."/>
            <person name="Lucas S."/>
            <person name="Chen F."/>
            <person name="Tice H."/>
            <person name="Cheng J.F."/>
            <person name="Saunders E."/>
            <person name="Han C."/>
            <person name="Bruce D."/>
            <person name="Goodwin L."/>
            <person name="Chain P."/>
            <person name="Pitluck S."/>
            <person name="Ovchinikova G."/>
            <person name="Pati A."/>
            <person name="Ivanova N."/>
            <person name="Mavromatis K."/>
            <person name="Chen A."/>
            <person name="Palaniappan K."/>
            <person name="Land M."/>
            <person name="Hauser L."/>
            <person name="Chang Y.J."/>
            <person name="Jeffries C.D."/>
            <person name="Brettin T."/>
            <person name="Goker M."/>
            <person name="Bristow J."/>
            <person name="Eisen J.A."/>
            <person name="Markowitz V."/>
            <person name="Hugenholtz P."/>
            <person name="Kyrpides N.C."/>
            <person name="Klenk H.P."/>
            <person name="Detter J.C."/>
        </authorList>
    </citation>
    <scope>NUCLEOTIDE SEQUENCE [LARGE SCALE GENOMIC DNA]</scope>
    <source>
        <strain evidence="4">ATCC 43812 / DSM 4252 / R-10</strain>
    </source>
</reference>
<keyword evidence="4" id="KW-1185">Reference proteome</keyword>
<proteinExistence type="predicted"/>
<dbReference type="EMBL" id="CP001807">
    <property type="protein sequence ID" value="ACY48529.1"/>
    <property type="molecule type" value="Genomic_DNA"/>
</dbReference>
<dbReference type="NCBIfam" id="TIGR01877">
    <property type="entry name" value="cas_cas6"/>
    <property type="match status" value="1"/>
</dbReference>
<dbReference type="GO" id="GO:0051607">
    <property type="term" value="P:defense response to virus"/>
    <property type="evidence" value="ECO:0007669"/>
    <property type="project" value="UniProtKB-KW"/>
</dbReference>
<organism evidence="3 4">
    <name type="scientific">Rhodothermus marinus (strain ATCC 43812 / DSM 4252 / R-10)</name>
    <name type="common">Rhodothermus obamensis</name>
    <dbReference type="NCBI Taxonomy" id="518766"/>
    <lineage>
        <taxon>Bacteria</taxon>
        <taxon>Pseudomonadati</taxon>
        <taxon>Rhodothermota</taxon>
        <taxon>Rhodothermia</taxon>
        <taxon>Rhodothermales</taxon>
        <taxon>Rhodothermaceae</taxon>
        <taxon>Rhodothermus</taxon>
    </lineage>
</organism>
<name>D0MJ71_RHOM4</name>